<sequence length="78" mass="8064">MLAQRDFRLLWTGETVSGLGNSITAVALPLIAVEELDADSTAVGLLAAAVWLPWLLIGLSVGAWARGWTGGTAASSAR</sequence>
<keyword evidence="5 6" id="KW-0472">Membrane</keyword>
<gene>
    <name evidence="7" type="ORF">GCM10010246_22270</name>
</gene>
<evidence type="ECO:0000313" key="8">
    <source>
        <dbReference type="Proteomes" id="UP001500253"/>
    </source>
</evidence>
<dbReference type="Proteomes" id="UP001500253">
    <property type="component" value="Unassembled WGS sequence"/>
</dbReference>
<evidence type="ECO:0000256" key="5">
    <source>
        <dbReference type="ARBA" id="ARBA00023136"/>
    </source>
</evidence>
<accession>A0ABN3FTQ1</accession>
<proteinExistence type="predicted"/>
<feature type="transmembrane region" description="Helical" evidence="6">
    <location>
        <begin position="9"/>
        <end position="31"/>
    </location>
</feature>
<keyword evidence="2" id="KW-1003">Cell membrane</keyword>
<protein>
    <recommendedName>
        <fullName evidence="9">MFS transporter</fullName>
    </recommendedName>
</protein>
<evidence type="ECO:0000256" key="3">
    <source>
        <dbReference type="ARBA" id="ARBA00022692"/>
    </source>
</evidence>
<dbReference type="PANTHER" id="PTHR23513:SF6">
    <property type="entry name" value="MAJOR FACILITATOR SUPERFAMILY ASSOCIATED DOMAIN-CONTAINING PROTEIN"/>
    <property type="match status" value="1"/>
</dbReference>
<name>A0ABN3FTQ1_9ACTN</name>
<evidence type="ECO:0000313" key="7">
    <source>
        <dbReference type="EMBL" id="GAA2337380.1"/>
    </source>
</evidence>
<comment type="subcellular location">
    <subcellularLocation>
        <location evidence="1">Cell membrane</location>
        <topology evidence="1">Multi-pass membrane protein</topology>
    </subcellularLocation>
</comment>
<comment type="caution">
    <text evidence="7">The sequence shown here is derived from an EMBL/GenBank/DDBJ whole genome shotgun (WGS) entry which is preliminary data.</text>
</comment>
<keyword evidence="3 6" id="KW-0812">Transmembrane</keyword>
<reference evidence="7 8" key="1">
    <citation type="journal article" date="2019" name="Int. J. Syst. Evol. Microbiol.">
        <title>The Global Catalogue of Microorganisms (GCM) 10K type strain sequencing project: providing services to taxonomists for standard genome sequencing and annotation.</title>
        <authorList>
            <consortium name="The Broad Institute Genomics Platform"/>
            <consortium name="The Broad Institute Genome Sequencing Center for Infectious Disease"/>
            <person name="Wu L."/>
            <person name="Ma J."/>
        </authorList>
    </citation>
    <scope>NUCLEOTIDE SEQUENCE [LARGE SCALE GENOMIC DNA]</scope>
    <source>
        <strain evidence="7 8">JCM 4316</strain>
    </source>
</reference>
<organism evidence="7 8">
    <name type="scientific">Streptomyces cuspidosporus</name>
    <dbReference type="NCBI Taxonomy" id="66882"/>
    <lineage>
        <taxon>Bacteria</taxon>
        <taxon>Bacillati</taxon>
        <taxon>Actinomycetota</taxon>
        <taxon>Actinomycetes</taxon>
        <taxon>Kitasatosporales</taxon>
        <taxon>Streptomycetaceae</taxon>
        <taxon>Streptomyces</taxon>
    </lineage>
</organism>
<keyword evidence="8" id="KW-1185">Reference proteome</keyword>
<dbReference type="EMBL" id="BAAASD010000006">
    <property type="protein sequence ID" value="GAA2337380.1"/>
    <property type="molecule type" value="Genomic_DNA"/>
</dbReference>
<evidence type="ECO:0000256" key="4">
    <source>
        <dbReference type="ARBA" id="ARBA00022989"/>
    </source>
</evidence>
<evidence type="ECO:0000256" key="1">
    <source>
        <dbReference type="ARBA" id="ARBA00004651"/>
    </source>
</evidence>
<dbReference type="PANTHER" id="PTHR23513">
    <property type="entry name" value="INTEGRAL MEMBRANE EFFLUX PROTEIN-RELATED"/>
    <property type="match status" value="1"/>
</dbReference>
<keyword evidence="4 6" id="KW-1133">Transmembrane helix</keyword>
<evidence type="ECO:0000256" key="6">
    <source>
        <dbReference type="SAM" id="Phobius"/>
    </source>
</evidence>
<evidence type="ECO:0000256" key="2">
    <source>
        <dbReference type="ARBA" id="ARBA00022475"/>
    </source>
</evidence>
<dbReference type="SUPFAM" id="SSF103473">
    <property type="entry name" value="MFS general substrate transporter"/>
    <property type="match status" value="1"/>
</dbReference>
<feature type="transmembrane region" description="Helical" evidence="6">
    <location>
        <begin position="43"/>
        <end position="65"/>
    </location>
</feature>
<dbReference type="InterPro" id="IPR036259">
    <property type="entry name" value="MFS_trans_sf"/>
</dbReference>
<evidence type="ECO:0008006" key="9">
    <source>
        <dbReference type="Google" id="ProtNLM"/>
    </source>
</evidence>
<dbReference type="Gene3D" id="1.20.1250.20">
    <property type="entry name" value="MFS general substrate transporter like domains"/>
    <property type="match status" value="1"/>
</dbReference>